<dbReference type="Proteomes" id="UP001060330">
    <property type="component" value="Chromosome"/>
</dbReference>
<dbReference type="InterPro" id="IPR016032">
    <property type="entry name" value="Sig_transdc_resp-reg_C-effctor"/>
</dbReference>
<sequence length="128" mass="15198">MNQNVTLTKRQKQFIERLAWGASYKEVADFFHVSWNTVDNTLRKAKERIGLNKVTELAAWWFCTNYNISFDLSPITRQYIASGCICLFLFGEVAVITNTSYTSRHTKRPRTEYRIRRHETSIYQPIYY</sequence>
<evidence type="ECO:0000259" key="2">
    <source>
        <dbReference type="SMART" id="SM00421"/>
    </source>
</evidence>
<feature type="domain" description="HTH luxR-type" evidence="2">
    <location>
        <begin position="4"/>
        <end position="61"/>
    </location>
</feature>
<dbReference type="Pfam" id="PF00196">
    <property type="entry name" value="GerE"/>
    <property type="match status" value="1"/>
</dbReference>
<evidence type="ECO:0000313" key="5">
    <source>
        <dbReference type="Proteomes" id="UP000266644"/>
    </source>
</evidence>
<dbReference type="SMART" id="SM00421">
    <property type="entry name" value="HTH_LUXR"/>
    <property type="match status" value="1"/>
</dbReference>
<evidence type="ECO:0000313" key="3">
    <source>
        <dbReference type="EMBL" id="RHH05434.1"/>
    </source>
</evidence>
<dbReference type="SUPFAM" id="SSF46894">
    <property type="entry name" value="C-terminal effector domain of the bipartite response regulators"/>
    <property type="match status" value="1"/>
</dbReference>
<dbReference type="InterPro" id="IPR000792">
    <property type="entry name" value="Tscrpt_reg_LuxR_C"/>
</dbReference>
<dbReference type="Proteomes" id="UP000266644">
    <property type="component" value="Unassembled WGS sequence"/>
</dbReference>
<dbReference type="AlphaFoldDB" id="A0A396BT18"/>
<reference evidence="4" key="2">
    <citation type="submission" date="2022-08" db="EMBL/GenBank/DDBJ databases">
        <title>Genome Sequencing of Bacteroides fragilis Group Isolates with Nanopore Technology.</title>
        <authorList>
            <person name="Tisza M.J."/>
            <person name="Smith D."/>
            <person name="Dekker J.P."/>
        </authorList>
    </citation>
    <scope>NUCLEOTIDE SEQUENCE</scope>
    <source>
        <strain evidence="4">BFG-70</strain>
    </source>
</reference>
<accession>A0A396BT18</accession>
<dbReference type="GO" id="GO:0006355">
    <property type="term" value="P:regulation of DNA-templated transcription"/>
    <property type="evidence" value="ECO:0007669"/>
    <property type="project" value="InterPro"/>
</dbReference>
<feature type="transmembrane region" description="Helical" evidence="1">
    <location>
        <begin position="79"/>
        <end position="101"/>
    </location>
</feature>
<keyword evidence="1" id="KW-0472">Membrane</keyword>
<evidence type="ECO:0000313" key="4">
    <source>
        <dbReference type="EMBL" id="UVR55194.1"/>
    </source>
</evidence>
<dbReference type="EMBL" id="QRJE01000055">
    <property type="protein sequence ID" value="RHH05434.1"/>
    <property type="molecule type" value="Genomic_DNA"/>
</dbReference>
<dbReference type="GO" id="GO:0003677">
    <property type="term" value="F:DNA binding"/>
    <property type="evidence" value="ECO:0007669"/>
    <property type="project" value="InterPro"/>
</dbReference>
<dbReference type="RefSeq" id="WP_065344482.1">
    <property type="nucleotide sequence ID" value="NZ_BAABYZ010000001.1"/>
</dbReference>
<evidence type="ECO:0000256" key="1">
    <source>
        <dbReference type="SAM" id="Phobius"/>
    </source>
</evidence>
<organism evidence="3 5">
    <name type="scientific">Bacteroides fragilis</name>
    <dbReference type="NCBI Taxonomy" id="817"/>
    <lineage>
        <taxon>Bacteria</taxon>
        <taxon>Pseudomonadati</taxon>
        <taxon>Bacteroidota</taxon>
        <taxon>Bacteroidia</taxon>
        <taxon>Bacteroidales</taxon>
        <taxon>Bacteroidaceae</taxon>
        <taxon>Bacteroides</taxon>
    </lineage>
</organism>
<dbReference type="Gene3D" id="1.10.10.10">
    <property type="entry name" value="Winged helix-like DNA-binding domain superfamily/Winged helix DNA-binding domain"/>
    <property type="match status" value="1"/>
</dbReference>
<gene>
    <name evidence="3" type="ORF">DW228_23020</name>
    <name evidence="4" type="ORF">NXX45_15800</name>
</gene>
<proteinExistence type="predicted"/>
<name>A0A396BT18_BACFG</name>
<keyword evidence="1" id="KW-0812">Transmembrane</keyword>
<reference evidence="3 5" key="1">
    <citation type="submission" date="2018-08" db="EMBL/GenBank/DDBJ databases">
        <title>A genome reference for cultivated species of the human gut microbiota.</title>
        <authorList>
            <person name="Zou Y."/>
            <person name="Xue W."/>
            <person name="Luo G."/>
        </authorList>
    </citation>
    <scope>NUCLEOTIDE SEQUENCE [LARGE SCALE GENOMIC DNA]</scope>
    <source>
        <strain evidence="3 5">AM18-6</strain>
    </source>
</reference>
<dbReference type="EMBL" id="CP103216">
    <property type="protein sequence ID" value="UVR55194.1"/>
    <property type="molecule type" value="Genomic_DNA"/>
</dbReference>
<keyword evidence="1" id="KW-1133">Transmembrane helix</keyword>
<protein>
    <submittedName>
        <fullName evidence="4">LuxR C-terminal-related transcriptional regulator</fullName>
    </submittedName>
    <submittedName>
        <fullName evidence="3">LuxR family transcriptional regulator</fullName>
    </submittedName>
</protein>
<dbReference type="InterPro" id="IPR036388">
    <property type="entry name" value="WH-like_DNA-bd_sf"/>
</dbReference>